<organism evidence="1 2">
    <name type="scientific">Streptomyces spororaveus</name>
    <dbReference type="NCBI Taxonomy" id="284039"/>
    <lineage>
        <taxon>Bacteria</taxon>
        <taxon>Bacillati</taxon>
        <taxon>Actinomycetota</taxon>
        <taxon>Actinomycetes</taxon>
        <taxon>Kitasatosporales</taxon>
        <taxon>Streptomycetaceae</taxon>
        <taxon>Streptomyces</taxon>
    </lineage>
</organism>
<reference evidence="2" key="1">
    <citation type="submission" date="2023-07" db="EMBL/GenBank/DDBJ databases">
        <title>Whole genome shotgun sequence of Streptomyces spororaveus NBRC 15456.</title>
        <authorList>
            <person name="Komaki H."/>
            <person name="Tamura T."/>
        </authorList>
    </citation>
    <scope>NUCLEOTIDE SEQUENCE [LARGE SCALE GENOMIC DNA]</scope>
    <source>
        <strain evidence="2">NBRC 15456</strain>
    </source>
</reference>
<accession>A0ABQ3TIN6</accession>
<keyword evidence="2" id="KW-1185">Reference proteome</keyword>
<proteinExistence type="predicted"/>
<comment type="caution">
    <text evidence="1">The sequence shown here is derived from an EMBL/GenBank/DDBJ whole genome shotgun (WGS) entry which is preliminary data.</text>
</comment>
<evidence type="ECO:0000313" key="2">
    <source>
        <dbReference type="Proteomes" id="UP000608522"/>
    </source>
</evidence>
<dbReference type="EMBL" id="BNED01000005">
    <property type="protein sequence ID" value="GHI80268.1"/>
    <property type="molecule type" value="Genomic_DNA"/>
</dbReference>
<evidence type="ECO:0000313" key="1">
    <source>
        <dbReference type="EMBL" id="GHI80268.1"/>
    </source>
</evidence>
<dbReference type="RefSeq" id="WP_158711930.1">
    <property type="nucleotide sequence ID" value="NZ_BAAATO010000027.1"/>
</dbReference>
<gene>
    <name evidence="1" type="ORF">Sspor_58290</name>
</gene>
<protein>
    <submittedName>
        <fullName evidence="1">Uncharacterized protein</fullName>
    </submittedName>
</protein>
<name>A0ABQ3TIN6_9ACTN</name>
<dbReference type="Proteomes" id="UP000608522">
    <property type="component" value="Unassembled WGS sequence"/>
</dbReference>
<sequence>MPTGGTLPTDHQAHALVDALWAHATPDCGMEHIRARTHPDGIGIVLFIRAARTDIAQAKVRRLVVDTLASGGTGVHGYSVTFHP</sequence>